<dbReference type="GeneTree" id="ENSGT01010000222343"/>
<sequence>MVCPLTNQLYISVFLKVPFKDHYCFHYIFSPLGDVIRKHNVNFHCYAEDTQLYISMKHGEAPKLPSLEACVSDIRKWMAANFLLLNSDKTEMLVLGPKKQRDLLLNLTINLNGCTVISNKTVKDLGITLDLDLSFDKHISGTAFFHIHNIAKIRNFLPKNDAEKCIHAFVTSRLDYCNALLSGYPDKTLNKLQLVLNTAARILTRTKKCDHITPVLASLHWLHVKARADFKALLLTYKALHGLSPTYLSDLVLPYIPTRTLRSQDAGLLIVPRISKQTTGGRAFSYRAPFLWSGLPTHVRDANSVSTFKSLLKTHLFSGSQNGKALERRNSPCCLCLAGSSLSTGILCL</sequence>
<proteinExistence type="predicted"/>
<reference evidence="1" key="3">
    <citation type="submission" date="2025-09" db="UniProtKB">
        <authorList>
            <consortium name="Ensembl"/>
        </authorList>
    </citation>
    <scope>IDENTIFICATION</scope>
</reference>
<dbReference type="Proteomes" id="UP000694395">
    <property type="component" value="Chromosome 10"/>
</dbReference>
<dbReference type="PANTHER" id="PTHR33332">
    <property type="entry name" value="REVERSE TRANSCRIPTASE DOMAIN-CONTAINING PROTEIN"/>
    <property type="match status" value="1"/>
</dbReference>
<keyword evidence="2" id="KW-1185">Reference proteome</keyword>
<accession>A0A8K9Y2X2</accession>
<organism evidence="1 2">
    <name type="scientific">Oncorhynchus mykiss</name>
    <name type="common">Rainbow trout</name>
    <name type="synonym">Salmo gairdneri</name>
    <dbReference type="NCBI Taxonomy" id="8022"/>
    <lineage>
        <taxon>Eukaryota</taxon>
        <taxon>Metazoa</taxon>
        <taxon>Chordata</taxon>
        <taxon>Craniata</taxon>
        <taxon>Vertebrata</taxon>
        <taxon>Euteleostomi</taxon>
        <taxon>Actinopterygii</taxon>
        <taxon>Neopterygii</taxon>
        <taxon>Teleostei</taxon>
        <taxon>Protacanthopterygii</taxon>
        <taxon>Salmoniformes</taxon>
        <taxon>Salmonidae</taxon>
        <taxon>Salmoninae</taxon>
        <taxon>Oncorhynchus</taxon>
    </lineage>
</organism>
<name>A0A8K9Y2X2_ONCMY</name>
<reference evidence="1" key="2">
    <citation type="submission" date="2025-08" db="UniProtKB">
        <authorList>
            <consortium name="Ensembl"/>
        </authorList>
    </citation>
    <scope>IDENTIFICATION</scope>
</reference>
<dbReference type="AlphaFoldDB" id="A0A8K9Y2X2"/>
<reference evidence="1" key="1">
    <citation type="submission" date="2020-07" db="EMBL/GenBank/DDBJ databases">
        <title>A long reads based de novo assembly of the rainbow trout Arlee double haploid line genome.</title>
        <authorList>
            <person name="Gao G."/>
            <person name="Palti Y."/>
        </authorList>
    </citation>
    <scope>NUCLEOTIDE SEQUENCE [LARGE SCALE GENOMIC DNA]</scope>
</reference>
<evidence type="ECO:0000313" key="2">
    <source>
        <dbReference type="Proteomes" id="UP000694395"/>
    </source>
</evidence>
<dbReference type="Ensembl" id="ENSOMYT00000128857.1">
    <property type="protein sequence ID" value="ENSOMYP00000142063.1"/>
    <property type="gene ID" value="ENSOMYG00000058575.1"/>
</dbReference>
<protein>
    <recommendedName>
        <fullName evidence="3">Reverse transcriptase domain-containing protein</fullName>
    </recommendedName>
</protein>
<evidence type="ECO:0008006" key="3">
    <source>
        <dbReference type="Google" id="ProtNLM"/>
    </source>
</evidence>
<evidence type="ECO:0000313" key="1">
    <source>
        <dbReference type="Ensembl" id="ENSOMYP00000142063.1"/>
    </source>
</evidence>